<sequence length="388" mass="42412">MDFEFSPDQLALRDAVNRVCAQFPDDYWLERDRDGGFPHDFHAALARDGWLGIAMPADHGGAGLGMTEAALMMQTIAASGAGFAGASAVHMNIFGLNPVVVFGNDAQRARWLEPLIAGREKACFAVTEPDAGLDTTHLKTRAERDGDHYVVHGRKIWISTAQVAHKMLLLARTTPLADVAKPTQGLSLFYTDLDRERVEVREIEKMGRKAVDSNMLFIDGLRIPEQDRVGEEGRGFEYILHGLNPERILIAAEAVGIGQAALARAVQYAGERVVFGRPIGQNQGIQHPLAQAWMQLEAANLMVFKAASLYDAGLPCGPYANTAKYLAAEAGHNACQTAVLTLGGMGYAKEYHVERLLRESYIPRIAPVSPQLIMCFIAEKVLGLPRSY</sequence>
<dbReference type="Pfam" id="PF00441">
    <property type="entry name" value="Acyl-CoA_dh_1"/>
    <property type="match status" value="1"/>
</dbReference>
<dbReference type="GO" id="GO:0003995">
    <property type="term" value="F:acyl-CoA dehydrogenase activity"/>
    <property type="evidence" value="ECO:0007669"/>
    <property type="project" value="TreeGrafter"/>
</dbReference>
<evidence type="ECO:0000256" key="2">
    <source>
        <dbReference type="ARBA" id="ARBA00009347"/>
    </source>
</evidence>
<dbReference type="SUPFAM" id="SSF47203">
    <property type="entry name" value="Acyl-CoA dehydrogenase C-terminal domain-like"/>
    <property type="match status" value="1"/>
</dbReference>
<dbReference type="OrthoDB" id="9769473at2"/>
<dbReference type="InterPro" id="IPR013786">
    <property type="entry name" value="AcylCoA_DH/ox_N"/>
</dbReference>
<dbReference type="CDD" id="cd00567">
    <property type="entry name" value="ACAD"/>
    <property type="match status" value="1"/>
</dbReference>
<keyword evidence="4" id="KW-0274">FAD</keyword>
<keyword evidence="3" id="KW-0285">Flavoprotein</keyword>
<dbReference type="PANTHER" id="PTHR43884:SF12">
    <property type="entry name" value="ISOVALERYL-COA DEHYDROGENASE, MITOCHONDRIAL-RELATED"/>
    <property type="match status" value="1"/>
</dbReference>
<comment type="similarity">
    <text evidence="2">Belongs to the acyl-CoA dehydrogenase family.</text>
</comment>
<evidence type="ECO:0000256" key="4">
    <source>
        <dbReference type="ARBA" id="ARBA00022827"/>
    </source>
</evidence>
<dbReference type="EMBL" id="NEVP01000005">
    <property type="protein sequence ID" value="OZI52765.1"/>
    <property type="molecule type" value="Genomic_DNA"/>
</dbReference>
<dbReference type="InterPro" id="IPR006091">
    <property type="entry name" value="Acyl-CoA_Oxase/DH_mid-dom"/>
</dbReference>
<evidence type="ECO:0000259" key="5">
    <source>
        <dbReference type="Pfam" id="PF00441"/>
    </source>
</evidence>
<dbReference type="Gene3D" id="2.40.110.10">
    <property type="entry name" value="Butyryl-CoA Dehydrogenase, subunit A, domain 2"/>
    <property type="match status" value="1"/>
</dbReference>
<comment type="caution">
    <text evidence="8">The sequence shown here is derived from an EMBL/GenBank/DDBJ whole genome shotgun (WGS) entry which is preliminary data.</text>
</comment>
<dbReference type="InterPro" id="IPR009100">
    <property type="entry name" value="AcylCoA_DH/oxidase_NM_dom_sf"/>
</dbReference>
<evidence type="ECO:0000313" key="8">
    <source>
        <dbReference type="EMBL" id="OZI52765.1"/>
    </source>
</evidence>
<keyword evidence="9" id="KW-1185">Reference proteome</keyword>
<evidence type="ECO:0000256" key="1">
    <source>
        <dbReference type="ARBA" id="ARBA00001974"/>
    </source>
</evidence>
<name>A0A261TTJ8_9BORD</name>
<dbReference type="AlphaFoldDB" id="A0A261TTJ8"/>
<feature type="domain" description="Acyl-CoA dehydrogenase/oxidase N-terminal" evidence="7">
    <location>
        <begin position="6"/>
        <end position="118"/>
    </location>
</feature>
<dbReference type="SUPFAM" id="SSF56645">
    <property type="entry name" value="Acyl-CoA dehydrogenase NM domain-like"/>
    <property type="match status" value="1"/>
</dbReference>
<dbReference type="InterPro" id="IPR046373">
    <property type="entry name" value="Acyl-CoA_Oxase/DH_mid-dom_sf"/>
</dbReference>
<organism evidence="8 9">
    <name type="scientific">Bordetella genomosp. 5</name>
    <dbReference type="NCBI Taxonomy" id="1395608"/>
    <lineage>
        <taxon>Bacteria</taxon>
        <taxon>Pseudomonadati</taxon>
        <taxon>Pseudomonadota</taxon>
        <taxon>Betaproteobacteria</taxon>
        <taxon>Burkholderiales</taxon>
        <taxon>Alcaligenaceae</taxon>
        <taxon>Bordetella</taxon>
    </lineage>
</organism>
<dbReference type="FunFam" id="1.20.140.10:FF:000012">
    <property type="entry name" value="Acyl-CoA dehydrogenase fadE12"/>
    <property type="match status" value="1"/>
</dbReference>
<dbReference type="PANTHER" id="PTHR43884">
    <property type="entry name" value="ACYL-COA DEHYDROGENASE"/>
    <property type="match status" value="1"/>
</dbReference>
<reference evidence="8 9" key="1">
    <citation type="submission" date="2017-05" db="EMBL/GenBank/DDBJ databases">
        <title>Complete and WGS of Bordetella genogroups.</title>
        <authorList>
            <person name="Spilker T."/>
            <person name="LiPuma J."/>
        </authorList>
    </citation>
    <scope>NUCLEOTIDE SEQUENCE [LARGE SCALE GENOMIC DNA]</scope>
    <source>
        <strain evidence="8 9">AU10456</strain>
    </source>
</reference>
<dbReference type="Pfam" id="PF02771">
    <property type="entry name" value="Acyl-CoA_dh_N"/>
    <property type="match status" value="1"/>
</dbReference>
<evidence type="ECO:0000259" key="6">
    <source>
        <dbReference type="Pfam" id="PF02770"/>
    </source>
</evidence>
<dbReference type="InterPro" id="IPR037069">
    <property type="entry name" value="AcylCoA_DH/ox_N_sf"/>
</dbReference>
<proteinExistence type="inferred from homology"/>
<feature type="domain" description="Acyl-CoA dehydrogenase/oxidase C-terminal" evidence="5">
    <location>
        <begin position="233"/>
        <end position="366"/>
    </location>
</feature>
<dbReference type="RefSeq" id="WP_094799519.1">
    <property type="nucleotide sequence ID" value="NZ_NEVP01000005.1"/>
</dbReference>
<dbReference type="Proteomes" id="UP000216913">
    <property type="component" value="Unassembled WGS sequence"/>
</dbReference>
<dbReference type="Pfam" id="PF02770">
    <property type="entry name" value="Acyl-CoA_dh_M"/>
    <property type="match status" value="1"/>
</dbReference>
<protein>
    <submittedName>
        <fullName evidence="8">Acyl-CoA dehydrogenase</fullName>
    </submittedName>
</protein>
<evidence type="ECO:0000256" key="3">
    <source>
        <dbReference type="ARBA" id="ARBA00022630"/>
    </source>
</evidence>
<dbReference type="InterPro" id="IPR036250">
    <property type="entry name" value="AcylCo_DH-like_C"/>
</dbReference>
<evidence type="ECO:0000313" key="9">
    <source>
        <dbReference type="Proteomes" id="UP000216913"/>
    </source>
</evidence>
<gene>
    <name evidence="8" type="ORF">CAL25_08440</name>
</gene>
<feature type="domain" description="Acyl-CoA oxidase/dehydrogenase middle" evidence="6">
    <location>
        <begin position="123"/>
        <end position="219"/>
    </location>
</feature>
<accession>A0A261TTJ8</accession>
<evidence type="ECO:0000259" key="7">
    <source>
        <dbReference type="Pfam" id="PF02771"/>
    </source>
</evidence>
<dbReference type="InterPro" id="IPR009075">
    <property type="entry name" value="AcylCo_DH/oxidase_C"/>
</dbReference>
<dbReference type="Gene3D" id="1.10.540.10">
    <property type="entry name" value="Acyl-CoA dehydrogenase/oxidase, N-terminal domain"/>
    <property type="match status" value="1"/>
</dbReference>
<dbReference type="Gene3D" id="1.20.140.10">
    <property type="entry name" value="Butyryl-CoA Dehydrogenase, subunit A, domain 3"/>
    <property type="match status" value="1"/>
</dbReference>
<comment type="cofactor">
    <cofactor evidence="1">
        <name>FAD</name>
        <dbReference type="ChEBI" id="CHEBI:57692"/>
    </cofactor>
</comment>
<dbReference type="PIRSF" id="PIRSF016578">
    <property type="entry name" value="HsaA"/>
    <property type="match status" value="1"/>
</dbReference>
<dbReference type="GO" id="GO:0050660">
    <property type="term" value="F:flavin adenine dinucleotide binding"/>
    <property type="evidence" value="ECO:0007669"/>
    <property type="project" value="InterPro"/>
</dbReference>